<proteinExistence type="predicted"/>
<accession>A0A8J5J8Q0</accession>
<evidence type="ECO:0000256" key="1">
    <source>
        <dbReference type="SAM" id="MobiDB-lite"/>
    </source>
</evidence>
<dbReference type="EMBL" id="JAHLQT010045660">
    <property type="protein sequence ID" value="KAG7154065.1"/>
    <property type="molecule type" value="Genomic_DNA"/>
</dbReference>
<keyword evidence="2" id="KW-0732">Signal</keyword>
<feature type="region of interest" description="Disordered" evidence="1">
    <location>
        <begin position="142"/>
        <end position="161"/>
    </location>
</feature>
<evidence type="ECO:0000313" key="3">
    <source>
        <dbReference type="EMBL" id="KAG7154065.1"/>
    </source>
</evidence>
<comment type="caution">
    <text evidence="3">The sequence shown here is derived from an EMBL/GenBank/DDBJ whole genome shotgun (WGS) entry which is preliminary data.</text>
</comment>
<feature type="compositionally biased region" description="Polar residues" evidence="1">
    <location>
        <begin position="50"/>
        <end position="91"/>
    </location>
</feature>
<dbReference type="EMBL" id="JAHLQT010021277">
    <property type="protein sequence ID" value="KAG7167700.1"/>
    <property type="molecule type" value="Genomic_DNA"/>
</dbReference>
<evidence type="ECO:0000313" key="4">
    <source>
        <dbReference type="EMBL" id="KAG7167700.1"/>
    </source>
</evidence>
<feature type="non-terminal residue" evidence="3">
    <location>
        <position position="1"/>
    </location>
</feature>
<organism evidence="3 5">
    <name type="scientific">Homarus americanus</name>
    <name type="common">American lobster</name>
    <dbReference type="NCBI Taxonomy" id="6706"/>
    <lineage>
        <taxon>Eukaryota</taxon>
        <taxon>Metazoa</taxon>
        <taxon>Ecdysozoa</taxon>
        <taxon>Arthropoda</taxon>
        <taxon>Crustacea</taxon>
        <taxon>Multicrustacea</taxon>
        <taxon>Malacostraca</taxon>
        <taxon>Eumalacostraca</taxon>
        <taxon>Eucarida</taxon>
        <taxon>Decapoda</taxon>
        <taxon>Pleocyemata</taxon>
        <taxon>Astacidea</taxon>
        <taxon>Nephropoidea</taxon>
        <taxon>Nephropidae</taxon>
        <taxon>Homarus</taxon>
    </lineage>
</organism>
<keyword evidence="5" id="KW-1185">Reference proteome</keyword>
<name>A0A8J5J8Q0_HOMAM</name>
<dbReference type="Proteomes" id="UP000747542">
    <property type="component" value="Unassembled WGS sequence"/>
</dbReference>
<feature type="compositionally biased region" description="Low complexity" evidence="1">
    <location>
        <begin position="92"/>
        <end position="107"/>
    </location>
</feature>
<protein>
    <submittedName>
        <fullName evidence="3">Uncharacterized protein</fullName>
    </submittedName>
</protein>
<dbReference type="AlphaFoldDB" id="A0A8J5J8Q0"/>
<sequence length="351" mass="39177">MAKGSCYCVFDILTPPLVLLVAGLCLYAPTSVLADGPDTTSILSWVNEVSPGTNSKKASTNTAPLNPDTTHDPQNTATTQDPQNIATIQDRQNTTTTPNPQNTATTPDSQDREQTGNVNSENPLKVSIENWAPVGRSDFLRTHEATKSQENPKVLSDDEKEEELVVVQETRVGSSVAEMSTILVQQATICSSYIDDFKDDFVLSTLGKTWKDAQKDYPPGSIPEPYLPDLPNPGVYTPKEFSYELVRTYGLMQHYIVALEHLFLDQNLYLLETTMLQQVDQVDRDLVVLLQYMKDFAANRGLTPDNDNTKKLMVMTYTRVDDSSRRLRDFGILRDTQAGLQHISEVFNSYL</sequence>
<evidence type="ECO:0000313" key="5">
    <source>
        <dbReference type="Proteomes" id="UP000747542"/>
    </source>
</evidence>
<feature type="signal peptide" evidence="2">
    <location>
        <begin position="1"/>
        <end position="34"/>
    </location>
</feature>
<gene>
    <name evidence="4" type="ORF">Hamer_G020585</name>
    <name evidence="3" type="ORF">Hamer_G027059</name>
</gene>
<dbReference type="OrthoDB" id="6397338at2759"/>
<feature type="chain" id="PRO_5036271834" evidence="2">
    <location>
        <begin position="35"/>
        <end position="351"/>
    </location>
</feature>
<feature type="region of interest" description="Disordered" evidence="1">
    <location>
        <begin position="50"/>
        <end position="127"/>
    </location>
</feature>
<reference evidence="3" key="1">
    <citation type="journal article" date="2021" name="Sci. Adv.">
        <title>The American lobster genome reveals insights on longevity, neural, and immune adaptations.</title>
        <authorList>
            <person name="Polinski J.M."/>
            <person name="Zimin A.V."/>
            <person name="Clark K.F."/>
            <person name="Kohn A.B."/>
            <person name="Sadowski N."/>
            <person name="Timp W."/>
            <person name="Ptitsyn A."/>
            <person name="Khanna P."/>
            <person name="Romanova D.Y."/>
            <person name="Williams P."/>
            <person name="Greenwood S.J."/>
            <person name="Moroz L.L."/>
            <person name="Walt D.R."/>
            <person name="Bodnar A.G."/>
        </authorList>
    </citation>
    <scope>NUCLEOTIDE SEQUENCE</scope>
    <source>
        <strain evidence="3">GMGI-L3</strain>
    </source>
</reference>
<evidence type="ECO:0000256" key="2">
    <source>
        <dbReference type="SAM" id="SignalP"/>
    </source>
</evidence>